<dbReference type="Gene3D" id="3.30.70.270">
    <property type="match status" value="1"/>
</dbReference>
<dbReference type="SUPFAM" id="SSF52172">
    <property type="entry name" value="CheY-like"/>
    <property type="match status" value="1"/>
</dbReference>
<organism evidence="8 9">
    <name type="scientific">Methylomarinovum caldicuralii</name>
    <dbReference type="NCBI Taxonomy" id="438856"/>
    <lineage>
        <taxon>Bacteria</taxon>
        <taxon>Pseudomonadati</taxon>
        <taxon>Pseudomonadota</taxon>
        <taxon>Gammaproteobacteria</taxon>
        <taxon>Methylococcales</taxon>
        <taxon>Methylothermaceae</taxon>
        <taxon>Methylomarinovum</taxon>
    </lineage>
</organism>
<keyword evidence="9" id="KW-1185">Reference proteome</keyword>
<dbReference type="InterPro" id="IPR011006">
    <property type="entry name" value="CheY-like_superfamily"/>
</dbReference>
<dbReference type="PANTHER" id="PTHR45138:SF9">
    <property type="entry name" value="DIGUANYLATE CYCLASE DGCM-RELATED"/>
    <property type="match status" value="1"/>
</dbReference>
<evidence type="ECO:0000256" key="3">
    <source>
        <dbReference type="ARBA" id="ARBA00034247"/>
    </source>
</evidence>
<reference evidence="9" key="1">
    <citation type="journal article" date="2024" name="Int. J. Syst. Evol. Microbiol.">
        <title>Methylomarinovum tepidoasis sp. nov., a moderately thermophilic methanotroph of the family Methylothermaceae isolated from a deep-sea hydrothermal field.</title>
        <authorList>
            <person name="Hirayama H."/>
            <person name="Takaki Y."/>
            <person name="Abe M."/>
            <person name="Miyazaki M."/>
            <person name="Uematsu K."/>
            <person name="Matsui Y."/>
            <person name="Takai K."/>
        </authorList>
    </citation>
    <scope>NUCLEOTIDE SEQUENCE [LARGE SCALE GENOMIC DNA]</scope>
    <source>
        <strain evidence="9">IT-9</strain>
    </source>
</reference>
<dbReference type="InterPro" id="IPR050469">
    <property type="entry name" value="Diguanylate_Cyclase"/>
</dbReference>
<comment type="catalytic activity">
    <reaction evidence="3">
        <text>2 GTP = 3',3'-c-di-GMP + 2 diphosphate</text>
        <dbReference type="Rhea" id="RHEA:24898"/>
        <dbReference type="ChEBI" id="CHEBI:33019"/>
        <dbReference type="ChEBI" id="CHEBI:37565"/>
        <dbReference type="ChEBI" id="CHEBI:58805"/>
        <dbReference type="EC" id="2.7.7.65"/>
    </reaction>
</comment>
<dbReference type="EC" id="2.7.7.65" evidence="2"/>
<evidence type="ECO:0000256" key="2">
    <source>
        <dbReference type="ARBA" id="ARBA00012528"/>
    </source>
</evidence>
<dbReference type="FunFam" id="3.30.70.270:FF:000001">
    <property type="entry name" value="Diguanylate cyclase domain protein"/>
    <property type="match status" value="1"/>
</dbReference>
<dbReference type="GO" id="GO:0052621">
    <property type="term" value="F:diguanylate cyclase activity"/>
    <property type="evidence" value="ECO:0007669"/>
    <property type="project" value="UniProtKB-EC"/>
</dbReference>
<evidence type="ECO:0000313" key="8">
    <source>
        <dbReference type="EMBL" id="BCX82878.1"/>
    </source>
</evidence>
<dbReference type="InterPro" id="IPR043128">
    <property type="entry name" value="Rev_trsase/Diguanyl_cyclase"/>
</dbReference>
<keyword evidence="4" id="KW-0597">Phosphoprotein</keyword>
<dbReference type="SMART" id="SM00267">
    <property type="entry name" value="GGDEF"/>
    <property type="match status" value="1"/>
</dbReference>
<dbReference type="Pfam" id="PF00990">
    <property type="entry name" value="GGDEF"/>
    <property type="match status" value="1"/>
</dbReference>
<feature type="domain" description="Response regulatory" evidence="6">
    <location>
        <begin position="2"/>
        <end position="125"/>
    </location>
</feature>
<dbReference type="Gene3D" id="3.40.50.2300">
    <property type="match status" value="1"/>
</dbReference>
<evidence type="ECO:0000256" key="4">
    <source>
        <dbReference type="PROSITE-ProRule" id="PRU00169"/>
    </source>
</evidence>
<dbReference type="Pfam" id="PF00072">
    <property type="entry name" value="Response_reg"/>
    <property type="match status" value="1"/>
</dbReference>
<keyword evidence="5" id="KW-0175">Coiled coil</keyword>
<dbReference type="GO" id="GO:0043709">
    <property type="term" value="P:cell adhesion involved in single-species biofilm formation"/>
    <property type="evidence" value="ECO:0007669"/>
    <property type="project" value="TreeGrafter"/>
</dbReference>
<dbReference type="AlphaFoldDB" id="A0AAU9BV72"/>
<dbReference type="InterPro" id="IPR029787">
    <property type="entry name" value="Nucleotide_cyclase"/>
</dbReference>
<protein>
    <recommendedName>
        <fullName evidence="2">diguanylate cyclase</fullName>
        <ecNumber evidence="2">2.7.7.65</ecNumber>
    </recommendedName>
</protein>
<dbReference type="CDD" id="cd01949">
    <property type="entry name" value="GGDEF"/>
    <property type="match status" value="1"/>
</dbReference>
<dbReference type="GO" id="GO:1902201">
    <property type="term" value="P:negative regulation of bacterial-type flagellum-dependent cell motility"/>
    <property type="evidence" value="ECO:0007669"/>
    <property type="project" value="TreeGrafter"/>
</dbReference>
<keyword evidence="8" id="KW-0808">Transferase</keyword>
<evidence type="ECO:0000259" key="6">
    <source>
        <dbReference type="PROSITE" id="PS50110"/>
    </source>
</evidence>
<dbReference type="InterPro" id="IPR000160">
    <property type="entry name" value="GGDEF_dom"/>
</dbReference>
<accession>A0AAU9BV72</accession>
<comment type="cofactor">
    <cofactor evidence="1">
        <name>Mg(2+)</name>
        <dbReference type="ChEBI" id="CHEBI:18420"/>
    </cofactor>
</comment>
<dbReference type="SMART" id="SM00448">
    <property type="entry name" value="REC"/>
    <property type="match status" value="1"/>
</dbReference>
<dbReference type="EMBL" id="AP024714">
    <property type="protein sequence ID" value="BCX82878.1"/>
    <property type="molecule type" value="Genomic_DNA"/>
</dbReference>
<dbReference type="GO" id="GO:0000160">
    <property type="term" value="P:phosphorelay signal transduction system"/>
    <property type="evidence" value="ECO:0007669"/>
    <property type="project" value="InterPro"/>
</dbReference>
<dbReference type="InterPro" id="IPR001789">
    <property type="entry name" value="Sig_transdc_resp-reg_receiver"/>
</dbReference>
<gene>
    <name evidence="8" type="ORF">MIT9_P2469</name>
</gene>
<feature type="domain" description="GGDEF" evidence="7">
    <location>
        <begin position="189"/>
        <end position="324"/>
    </location>
</feature>
<evidence type="ECO:0000259" key="7">
    <source>
        <dbReference type="PROSITE" id="PS50887"/>
    </source>
</evidence>
<evidence type="ECO:0000256" key="1">
    <source>
        <dbReference type="ARBA" id="ARBA00001946"/>
    </source>
</evidence>
<dbReference type="Proteomes" id="UP001321825">
    <property type="component" value="Chromosome"/>
</dbReference>
<feature type="coiled-coil region" evidence="5">
    <location>
        <begin position="124"/>
        <end position="161"/>
    </location>
</feature>
<name>A0AAU9BV72_9GAMM</name>
<sequence length="324" mass="35593">MAILIVDDDPHLGGLLSLRLGAEGYQTCTARSAEEVFVLLGLEAGVAADPPVKLVILDVFLPDMSGIEACRRIKADVRTADLPVIMVTGSTEEEHLRQAFEAGATDYIEKPFKGVEVVARIRAALRLRREIEERKRHAQALEQLAEQLRRANERLQALSFQDALTGLYNRRYFDDFLEREFRRAVRNQGVLALSMIDVDHFKAYNDRFGHQAGDDCLRRVAAALTLVIHRSSDLIARYGGEEFAAVLPETLLDGALEVAEKLRARVAALQLPHPDSPCGIVTISAGVAACRPEPGDHPESLIEAADAALYHAKRAGRNRVSAAA</sequence>
<dbReference type="PANTHER" id="PTHR45138">
    <property type="entry name" value="REGULATORY COMPONENTS OF SENSORY TRANSDUCTION SYSTEM"/>
    <property type="match status" value="1"/>
</dbReference>
<dbReference type="GO" id="GO:0005886">
    <property type="term" value="C:plasma membrane"/>
    <property type="evidence" value="ECO:0007669"/>
    <property type="project" value="TreeGrafter"/>
</dbReference>
<dbReference type="PROSITE" id="PS50110">
    <property type="entry name" value="RESPONSE_REGULATORY"/>
    <property type="match status" value="1"/>
</dbReference>
<dbReference type="NCBIfam" id="TIGR00254">
    <property type="entry name" value="GGDEF"/>
    <property type="match status" value="1"/>
</dbReference>
<keyword evidence="8" id="KW-0548">Nucleotidyltransferase</keyword>
<evidence type="ECO:0000256" key="5">
    <source>
        <dbReference type="SAM" id="Coils"/>
    </source>
</evidence>
<dbReference type="KEGG" id="mcau:MIT9_P2469"/>
<dbReference type="RefSeq" id="WP_317705265.1">
    <property type="nucleotide sequence ID" value="NZ_AP024714.1"/>
</dbReference>
<proteinExistence type="predicted"/>
<dbReference type="PROSITE" id="PS50887">
    <property type="entry name" value="GGDEF"/>
    <property type="match status" value="1"/>
</dbReference>
<evidence type="ECO:0000313" key="9">
    <source>
        <dbReference type="Proteomes" id="UP001321825"/>
    </source>
</evidence>
<feature type="modified residue" description="4-aspartylphosphate" evidence="4">
    <location>
        <position position="58"/>
    </location>
</feature>
<dbReference type="SUPFAM" id="SSF55073">
    <property type="entry name" value="Nucleotide cyclase"/>
    <property type="match status" value="1"/>
</dbReference>